<feature type="region of interest" description="Disordered" evidence="1">
    <location>
        <begin position="105"/>
        <end position="124"/>
    </location>
</feature>
<reference evidence="3" key="1">
    <citation type="submission" date="2016-11" db="UniProtKB">
        <authorList>
            <consortium name="WormBaseParasite"/>
        </authorList>
    </citation>
    <scope>IDENTIFICATION</scope>
</reference>
<evidence type="ECO:0000256" key="1">
    <source>
        <dbReference type="SAM" id="MobiDB-lite"/>
    </source>
</evidence>
<dbReference type="WBParaSite" id="BXY_1276100.1">
    <property type="protein sequence ID" value="BXY_1276100.1"/>
    <property type="gene ID" value="BXY_1276100"/>
</dbReference>
<organism evidence="2 3">
    <name type="scientific">Bursaphelenchus xylophilus</name>
    <name type="common">Pinewood nematode worm</name>
    <name type="synonym">Aphelenchoides xylophilus</name>
    <dbReference type="NCBI Taxonomy" id="6326"/>
    <lineage>
        <taxon>Eukaryota</taxon>
        <taxon>Metazoa</taxon>
        <taxon>Ecdysozoa</taxon>
        <taxon>Nematoda</taxon>
        <taxon>Chromadorea</taxon>
        <taxon>Rhabditida</taxon>
        <taxon>Tylenchina</taxon>
        <taxon>Tylenchomorpha</taxon>
        <taxon>Aphelenchoidea</taxon>
        <taxon>Aphelenchoididae</taxon>
        <taxon>Bursaphelenchus</taxon>
    </lineage>
</organism>
<protein>
    <submittedName>
        <fullName evidence="3">DEP domain-containing protein</fullName>
    </submittedName>
</protein>
<sequence length="265" mass="30689">WNEMICKLYHSIPRPSAERHHVDAFTGRDAANALERVLMEVFPERQVKRVNALRVLQKLVEDSVIESDDCKRSMAFLDHSTVFYKFTSYGLEKHMPEALEAFKKMDSEGEKSRKRRRSGSTAARTFSQIREKCRRFMSTDRTPKNKENVSPDSQIQLLSSKCITPQIDRFRPYMNGRVQPLNQTIGTPHISKFSEAKRRSRRDIFDNGTVEGLSSLSLTDRAKSFCTKPNQAINRETKSLGNYLGRRKASFGSTERLFDRLKRIF</sequence>
<dbReference type="Proteomes" id="UP000095284">
    <property type="component" value="Unplaced"/>
</dbReference>
<dbReference type="Gene3D" id="1.10.10.10">
    <property type="entry name" value="Winged helix-like DNA-binding domain superfamily/Winged helix DNA-binding domain"/>
    <property type="match status" value="1"/>
</dbReference>
<dbReference type="InterPro" id="IPR036388">
    <property type="entry name" value="WH-like_DNA-bd_sf"/>
</dbReference>
<accession>A0A1I7SI92</accession>
<evidence type="ECO:0000313" key="3">
    <source>
        <dbReference type="WBParaSite" id="BXY_1276100.1"/>
    </source>
</evidence>
<evidence type="ECO:0000313" key="2">
    <source>
        <dbReference type="Proteomes" id="UP000095284"/>
    </source>
</evidence>
<proteinExistence type="predicted"/>
<name>A0A1I7SI92_BURXY</name>
<dbReference type="AlphaFoldDB" id="A0A1I7SI92"/>